<dbReference type="GO" id="GO:0016645">
    <property type="term" value="F:oxidoreductase activity, acting on the CH-NH group of donors"/>
    <property type="evidence" value="ECO:0007669"/>
    <property type="project" value="InterPro"/>
</dbReference>
<comment type="similarity">
    <text evidence="10">In the C-terminal section; belongs to the DAO family.</text>
</comment>
<protein>
    <recommendedName>
        <fullName evidence="10">tRNA 5-methylaminomethyl-2-thiouridine biosynthesis bifunctional protein MnmC</fullName>
        <shortName evidence="10">tRNA mnm(5)s(2)U biosynthesis bifunctional protein</shortName>
    </recommendedName>
    <domain>
        <recommendedName>
            <fullName evidence="10">tRNA (mnm(5)s(2)U34)-methyltransferase</fullName>
            <ecNumber evidence="10">2.1.1.61</ecNumber>
        </recommendedName>
    </domain>
    <domain>
        <recommendedName>
            <fullName evidence="10">FAD-dependent cmnm(5)s(2)U34 oxidoreductase</fullName>
            <ecNumber evidence="10">1.5.-.-</ecNumber>
        </recommendedName>
    </domain>
</protein>
<dbReference type="GO" id="GO:0032259">
    <property type="term" value="P:methylation"/>
    <property type="evidence" value="ECO:0007669"/>
    <property type="project" value="UniProtKB-KW"/>
</dbReference>
<feature type="domain" description="FAD dependent oxidoreductase" evidence="11">
    <location>
        <begin position="254"/>
        <end position="600"/>
    </location>
</feature>
<keyword evidence="14" id="KW-1185">Reference proteome</keyword>
<comment type="subcellular location">
    <subcellularLocation>
        <location evidence="10">Cytoplasm</location>
    </subcellularLocation>
</comment>
<feature type="region of interest" description="FAD-dependent cmnm(5)s(2)U34 oxidoreductase" evidence="10">
    <location>
        <begin position="257"/>
        <end position="626"/>
    </location>
</feature>
<accession>A0A227KIZ0</accession>
<keyword evidence="2 10" id="KW-0489">Methyltransferase</keyword>
<dbReference type="EMBL" id="NHMP01000004">
    <property type="protein sequence ID" value="OXE47777.1"/>
    <property type="molecule type" value="Genomic_DNA"/>
</dbReference>
<dbReference type="EC" id="1.5.-.-" evidence="10"/>
<keyword evidence="7 10" id="KW-0274">FAD</keyword>
<dbReference type="PANTHER" id="PTHR13847:SF283">
    <property type="entry name" value="TRNA 5-METHYLAMINOMETHYL-2-THIOURIDINE BIOSYNTHESIS BIFUNCTIONAL PROTEIN MNMC"/>
    <property type="match status" value="1"/>
</dbReference>
<dbReference type="Gene3D" id="3.50.50.60">
    <property type="entry name" value="FAD/NAD(P)-binding domain"/>
    <property type="match status" value="1"/>
</dbReference>
<evidence type="ECO:0000313" key="13">
    <source>
        <dbReference type="EMBL" id="OXE47777.1"/>
    </source>
</evidence>
<dbReference type="EC" id="2.1.1.61" evidence="10"/>
<evidence type="ECO:0000259" key="12">
    <source>
        <dbReference type="Pfam" id="PF05430"/>
    </source>
</evidence>
<dbReference type="InterPro" id="IPR036188">
    <property type="entry name" value="FAD/NAD-bd_sf"/>
</dbReference>
<dbReference type="InterPro" id="IPR047785">
    <property type="entry name" value="tRNA_MNMC2"/>
</dbReference>
<keyword evidence="6 10" id="KW-0819">tRNA processing</keyword>
<dbReference type="NCBIfam" id="NF033855">
    <property type="entry name" value="tRNA_MNMC2"/>
    <property type="match status" value="1"/>
</dbReference>
<evidence type="ECO:0000256" key="3">
    <source>
        <dbReference type="ARBA" id="ARBA00022630"/>
    </source>
</evidence>
<sequence length="626" mass="69750">MSEKEEIRPAQITDQDGHPYSAEFGDIYASRQGAVGQALHVFIKGNNLPQAWQNRPEFVILENGFGLGTNFLTTLKTWREDLNRSESLHFVSIEKFPVSKEDLLRFADPDVASETVELVQQWPDCVPGVHRLYFDDGRVVLSLYFMDVAFASKKLALRYDALYLDGFSPAKNDAMWKRSVLTSLSKFAKPEATLATWCVSSHVREDLHNAGFEVQKVQGFGKKSQMTVGIYRPKFSHRRSQEVPYSEKYPDRSLLIIGAGMAGAACACEFARRGWKVTVIDEGRVAASAASAIRYAIAHFQPAGDENLLFRLSRAGFDVLKEISRDFPEYFHLNGLPQIARDETEYKKWERWFQNNKPFQFPHNFLRLLSREEVSDLIGYGTSYGALLHPAAGLVEAGRFVRERLFSSGALCLFNTRVSSLRREEGKWVAYGNAGEELARAAVCILCPGSSLLKIASDNVPVTNWHGRLSLLSGEEFPKLKGAMTGPGYVINDGDNWVGVGATYEREGASMEEREAHRQNAEKLHKMFPNAVFGTAIGFYEGIRSAPSDRLPLIGSVPPGFLIEGFVSEKDSVNDTLFLNTGMGSRGLIFSDLGARIIAAQVTGEPYPIEKDLLDAVNPARFLSRT</sequence>
<keyword evidence="4 10" id="KW-0808">Transferase</keyword>
<comment type="cofactor">
    <cofactor evidence="10">
        <name>FAD</name>
        <dbReference type="ChEBI" id="CHEBI:57692"/>
    </cofactor>
</comment>
<feature type="region of interest" description="tRNA (mnm(5)s(2)U34)-methyltransferase" evidence="10">
    <location>
        <begin position="1"/>
        <end position="232"/>
    </location>
</feature>
<dbReference type="Gene3D" id="3.40.50.150">
    <property type="entry name" value="Vaccinia Virus protein VP39"/>
    <property type="match status" value="1"/>
</dbReference>
<dbReference type="InterPro" id="IPR006076">
    <property type="entry name" value="FAD-dep_OxRdtase"/>
</dbReference>
<dbReference type="Pfam" id="PF01266">
    <property type="entry name" value="DAO"/>
    <property type="match status" value="1"/>
</dbReference>
<dbReference type="RefSeq" id="WP_066595338.1">
    <property type="nucleotide sequence ID" value="NZ_CAJTBZ010000007.1"/>
</dbReference>
<evidence type="ECO:0000313" key="14">
    <source>
        <dbReference type="Proteomes" id="UP000214610"/>
    </source>
</evidence>
<dbReference type="InterPro" id="IPR029063">
    <property type="entry name" value="SAM-dependent_MTases_sf"/>
</dbReference>
<gene>
    <name evidence="10" type="primary">mnmC</name>
    <name evidence="13" type="ORF">ADH67_08360</name>
</gene>
<dbReference type="InterPro" id="IPR023032">
    <property type="entry name" value="tRNA_MAMT_biosynth_bifunc_MnmC"/>
</dbReference>
<dbReference type="HAMAP" id="MF_01102">
    <property type="entry name" value="MnmC"/>
    <property type="match status" value="1"/>
</dbReference>
<reference evidence="14" key="1">
    <citation type="submission" date="2017-05" db="EMBL/GenBank/DDBJ databases">
        <title>Improved OligoMM genomes.</title>
        <authorList>
            <person name="Garzetti D."/>
        </authorList>
    </citation>
    <scope>NUCLEOTIDE SEQUENCE [LARGE SCALE GENOMIC DNA]</scope>
    <source>
        <strain evidence="14">YL45</strain>
    </source>
</reference>
<comment type="function">
    <text evidence="10">Catalyzes the last two steps in the biosynthesis of 5-methylaminomethyl-2-thiouridine (mnm(5)s(2)U) at the wobble position (U34) in tRNA. Catalyzes the FAD-dependent demodification of cmnm(5)s(2)U34 to nm(5)s(2)U34, followed by the transfer of a methyl group from S-adenosyl-L-methionine to nm(5)s(2)U34, to form mnm(5)s(2)U34.</text>
</comment>
<dbReference type="NCBIfam" id="TIGR03197">
    <property type="entry name" value="MnmC_Cterm"/>
    <property type="match status" value="1"/>
</dbReference>
<evidence type="ECO:0000256" key="8">
    <source>
        <dbReference type="ARBA" id="ARBA00023002"/>
    </source>
</evidence>
<proteinExistence type="inferred from homology"/>
<keyword evidence="1 10" id="KW-0963">Cytoplasm</keyword>
<dbReference type="Pfam" id="PF05430">
    <property type="entry name" value="Methyltransf_30"/>
    <property type="match status" value="1"/>
</dbReference>
<comment type="similarity">
    <text evidence="10">In the N-terminal section; belongs to the methyltransferase superfamily. tRNA (mnm(5)s(2)U34)-methyltransferase family.</text>
</comment>
<keyword evidence="8 10" id="KW-0560">Oxidoreductase</keyword>
<dbReference type="Proteomes" id="UP000214610">
    <property type="component" value="Unassembled WGS sequence"/>
</dbReference>
<dbReference type="PANTHER" id="PTHR13847">
    <property type="entry name" value="SARCOSINE DEHYDROGENASE-RELATED"/>
    <property type="match status" value="1"/>
</dbReference>
<dbReference type="GO" id="GO:0005737">
    <property type="term" value="C:cytoplasm"/>
    <property type="evidence" value="ECO:0007669"/>
    <property type="project" value="UniProtKB-SubCell"/>
</dbReference>
<evidence type="ECO:0000256" key="9">
    <source>
        <dbReference type="ARBA" id="ARBA00023268"/>
    </source>
</evidence>
<comment type="caution">
    <text evidence="13">The sequence shown here is derived from an EMBL/GenBank/DDBJ whole genome shotgun (WGS) entry which is preliminary data.</text>
</comment>
<dbReference type="GO" id="GO:0004808">
    <property type="term" value="F:tRNA (5-methylaminomethyl-2-thiouridylate)(34)-methyltransferase activity"/>
    <property type="evidence" value="ECO:0007669"/>
    <property type="project" value="UniProtKB-EC"/>
</dbReference>
<keyword evidence="3 10" id="KW-0285">Flavoprotein</keyword>
<dbReference type="GeneID" id="78362818"/>
<comment type="catalytic activity">
    <reaction evidence="10">
        <text>5-aminomethyl-2-thiouridine(34) in tRNA + S-adenosyl-L-methionine = 5-methylaminomethyl-2-thiouridine(34) in tRNA + S-adenosyl-L-homocysteine + H(+)</text>
        <dbReference type="Rhea" id="RHEA:19569"/>
        <dbReference type="Rhea" id="RHEA-COMP:10195"/>
        <dbReference type="Rhea" id="RHEA-COMP:10197"/>
        <dbReference type="ChEBI" id="CHEBI:15378"/>
        <dbReference type="ChEBI" id="CHEBI:57856"/>
        <dbReference type="ChEBI" id="CHEBI:59789"/>
        <dbReference type="ChEBI" id="CHEBI:74454"/>
        <dbReference type="ChEBI" id="CHEBI:74455"/>
        <dbReference type="EC" id="2.1.1.61"/>
    </reaction>
</comment>
<evidence type="ECO:0000256" key="6">
    <source>
        <dbReference type="ARBA" id="ARBA00022694"/>
    </source>
</evidence>
<name>A0A227KIZ0_9BURK</name>
<dbReference type="InterPro" id="IPR008471">
    <property type="entry name" value="MnmC-like_methylTransf"/>
</dbReference>
<feature type="domain" description="MnmC-like methyltransferase" evidence="12">
    <location>
        <begin position="113"/>
        <end position="230"/>
    </location>
</feature>
<keyword evidence="5 10" id="KW-0949">S-adenosyl-L-methionine</keyword>
<dbReference type="Gene3D" id="3.30.9.10">
    <property type="entry name" value="D-Amino Acid Oxidase, subunit A, domain 2"/>
    <property type="match status" value="1"/>
</dbReference>
<keyword evidence="9 10" id="KW-0511">Multifunctional enzyme</keyword>
<evidence type="ECO:0000256" key="5">
    <source>
        <dbReference type="ARBA" id="ARBA00022691"/>
    </source>
</evidence>
<evidence type="ECO:0000256" key="2">
    <source>
        <dbReference type="ARBA" id="ARBA00022603"/>
    </source>
</evidence>
<dbReference type="GO" id="GO:0050660">
    <property type="term" value="F:flavin adenine dinucleotide binding"/>
    <property type="evidence" value="ECO:0007669"/>
    <property type="project" value="UniProtKB-UniRule"/>
</dbReference>
<dbReference type="InterPro" id="IPR017610">
    <property type="entry name" value="tRNA_S-uridine_synth_MnmC_C"/>
</dbReference>
<dbReference type="SUPFAM" id="SSF51905">
    <property type="entry name" value="FAD/NAD(P)-binding domain"/>
    <property type="match status" value="1"/>
</dbReference>
<organism evidence="13 14">
    <name type="scientific">Turicimonas muris</name>
    <dbReference type="NCBI Taxonomy" id="1796652"/>
    <lineage>
        <taxon>Bacteria</taxon>
        <taxon>Pseudomonadati</taxon>
        <taxon>Pseudomonadota</taxon>
        <taxon>Betaproteobacteria</taxon>
        <taxon>Burkholderiales</taxon>
        <taxon>Sutterellaceae</taxon>
        <taxon>Turicimonas</taxon>
    </lineage>
</organism>
<evidence type="ECO:0000256" key="7">
    <source>
        <dbReference type="ARBA" id="ARBA00022827"/>
    </source>
</evidence>
<evidence type="ECO:0000256" key="4">
    <source>
        <dbReference type="ARBA" id="ARBA00022679"/>
    </source>
</evidence>
<evidence type="ECO:0000256" key="10">
    <source>
        <dbReference type="HAMAP-Rule" id="MF_01102"/>
    </source>
</evidence>
<dbReference type="GO" id="GO:0002097">
    <property type="term" value="P:tRNA wobble base modification"/>
    <property type="evidence" value="ECO:0007669"/>
    <property type="project" value="UniProtKB-UniRule"/>
</dbReference>
<dbReference type="AlphaFoldDB" id="A0A227KIZ0"/>
<evidence type="ECO:0000259" key="11">
    <source>
        <dbReference type="Pfam" id="PF01266"/>
    </source>
</evidence>
<evidence type="ECO:0000256" key="1">
    <source>
        <dbReference type="ARBA" id="ARBA00022490"/>
    </source>
</evidence>